<dbReference type="SMART" id="SM00332">
    <property type="entry name" value="PP2Cc"/>
    <property type="match status" value="1"/>
</dbReference>
<name>Q6CKZ2_KLULA</name>
<dbReference type="OMA" id="LPNWGNW"/>
<dbReference type="AlphaFoldDB" id="Q6CKZ2"/>
<feature type="domain" description="PPM-type phosphatase" evidence="1">
    <location>
        <begin position="53"/>
        <end position="453"/>
    </location>
</feature>
<reference evidence="2 3" key="1">
    <citation type="journal article" date="2004" name="Nature">
        <title>Genome evolution in yeasts.</title>
        <authorList>
            <consortium name="Genolevures"/>
            <person name="Dujon B."/>
            <person name="Sherman D."/>
            <person name="Fischer G."/>
            <person name="Durrens P."/>
            <person name="Casaregola S."/>
            <person name="Lafontaine I."/>
            <person name="de Montigny J."/>
            <person name="Marck C."/>
            <person name="Neuveglise C."/>
            <person name="Talla E."/>
            <person name="Goffard N."/>
            <person name="Frangeul L."/>
            <person name="Aigle M."/>
            <person name="Anthouard V."/>
            <person name="Babour A."/>
            <person name="Barbe V."/>
            <person name="Barnay S."/>
            <person name="Blanchin S."/>
            <person name="Beckerich J.M."/>
            <person name="Beyne E."/>
            <person name="Bleykasten C."/>
            <person name="Boisrame A."/>
            <person name="Boyer J."/>
            <person name="Cattolico L."/>
            <person name="Confanioleri F."/>
            <person name="de Daruvar A."/>
            <person name="Despons L."/>
            <person name="Fabre E."/>
            <person name="Fairhead C."/>
            <person name="Ferry-Dumazet H."/>
            <person name="Groppi A."/>
            <person name="Hantraye F."/>
            <person name="Hennequin C."/>
            <person name="Jauniaux N."/>
            <person name="Joyet P."/>
            <person name="Kachouri R."/>
            <person name="Kerrest A."/>
            <person name="Koszul R."/>
            <person name="Lemaire M."/>
            <person name="Lesur I."/>
            <person name="Ma L."/>
            <person name="Muller H."/>
            <person name="Nicaud J.M."/>
            <person name="Nikolski M."/>
            <person name="Oztas S."/>
            <person name="Ozier-Kalogeropoulos O."/>
            <person name="Pellenz S."/>
            <person name="Potier S."/>
            <person name="Richard G.F."/>
            <person name="Straub M.L."/>
            <person name="Suleau A."/>
            <person name="Swennene D."/>
            <person name="Tekaia F."/>
            <person name="Wesolowski-Louvel M."/>
            <person name="Westhof E."/>
            <person name="Wirth B."/>
            <person name="Zeniou-Meyer M."/>
            <person name="Zivanovic I."/>
            <person name="Bolotin-Fukuhara M."/>
            <person name="Thierry A."/>
            <person name="Bouchier C."/>
            <person name="Caudron B."/>
            <person name="Scarpelli C."/>
            <person name="Gaillardin C."/>
            <person name="Weissenbach J."/>
            <person name="Wincker P."/>
            <person name="Souciet J.L."/>
        </authorList>
    </citation>
    <scope>NUCLEOTIDE SEQUENCE [LARGE SCALE GENOMIC DNA]</scope>
    <source>
        <strain evidence="3">ATCC 8585 / CBS 2359 / DSM 70799 / NBRC 1267 / NRRL Y-1140 / WM37</strain>
    </source>
</reference>
<gene>
    <name evidence="2" type="ORF">KLLA0_F06985g</name>
</gene>
<dbReference type="PROSITE" id="PS51746">
    <property type="entry name" value="PPM_2"/>
    <property type="match status" value="1"/>
</dbReference>
<evidence type="ECO:0000313" key="3">
    <source>
        <dbReference type="Proteomes" id="UP000000598"/>
    </source>
</evidence>
<dbReference type="SUPFAM" id="SSF81606">
    <property type="entry name" value="PP2C-like"/>
    <property type="match status" value="1"/>
</dbReference>
<dbReference type="EMBL" id="CR382126">
    <property type="protein sequence ID" value="CAG98105.1"/>
    <property type="molecule type" value="Genomic_DNA"/>
</dbReference>
<dbReference type="CDD" id="cd00143">
    <property type="entry name" value="PP2Cc"/>
    <property type="match status" value="1"/>
</dbReference>
<dbReference type="PANTHER" id="PTHR13832">
    <property type="entry name" value="PROTEIN PHOSPHATASE 2C"/>
    <property type="match status" value="1"/>
</dbReference>
<organism evidence="2 3">
    <name type="scientific">Kluyveromyces lactis (strain ATCC 8585 / CBS 2359 / DSM 70799 / NBRC 1267 / NRRL Y-1140 / WM37)</name>
    <name type="common">Yeast</name>
    <name type="synonym">Candida sphaerica</name>
    <dbReference type="NCBI Taxonomy" id="284590"/>
    <lineage>
        <taxon>Eukaryota</taxon>
        <taxon>Fungi</taxon>
        <taxon>Dikarya</taxon>
        <taxon>Ascomycota</taxon>
        <taxon>Saccharomycotina</taxon>
        <taxon>Saccharomycetes</taxon>
        <taxon>Saccharomycetales</taxon>
        <taxon>Saccharomycetaceae</taxon>
        <taxon>Kluyveromyces</taxon>
    </lineage>
</organism>
<dbReference type="InterPro" id="IPR001932">
    <property type="entry name" value="PPM-type_phosphatase-like_dom"/>
</dbReference>
<protein>
    <submittedName>
        <fullName evidence="2">KLLA0F06985p</fullName>
    </submittedName>
</protein>
<dbReference type="InterPro" id="IPR036457">
    <property type="entry name" value="PPM-type-like_dom_sf"/>
</dbReference>
<sequence length="485" mass="54354">MGKTQSFIHLRPADLLQKTAGRSTLQTTAASHAASKETKPHMLRVHLNKYPGFIGHATSRINRLYNEDSYSMNILKLPTTIAESSLLNSKKSIATKMKLWKELPPQRNVLNISIFDGHGGDRVSKMLASGLHDHITAMVPIRQEFDAVLKKYQDLVGGKYWSRIYKGRKEYYERYIKKCNTKVEQVLLTDGVAPKNGARMIFDKWGNIIDKTSLLSEYERLRLYISYLNYDLNEICGFSSDLEPEEAMKIFTGGSTASSLFLTSYNEEECYDESFFIAPQGLLKLAVTQIGDTKIILCDKNGIAHSLAKVHHPSSSRESRRLGGQFQTDSFGDTRFLNNFANTRSFGDRIGKRDGLTCEPDIYSYLIGPTKMLPHAERSKLQFGGDECFLCLVTDGVTELMSDQELCDLITSTVNNRGLKTASPHFCAQEVLQYVMAISSKHSDNATCVILRLPNWGNWPVIDRTGAIREEKLLSGVSGGERSSG</sequence>
<dbReference type="FunCoup" id="Q6CKZ2">
    <property type="interactions" value="124"/>
</dbReference>
<accession>Q6CKZ2</accession>
<dbReference type="Gene3D" id="3.60.40.10">
    <property type="entry name" value="PPM-type phosphatase domain"/>
    <property type="match status" value="1"/>
</dbReference>
<dbReference type="KEGG" id="kla:KLLA0_F06985g"/>
<dbReference type="STRING" id="284590.Q6CKZ2"/>
<dbReference type="PaxDb" id="284590-Q6CKZ2"/>
<dbReference type="Pfam" id="PF00481">
    <property type="entry name" value="PP2C"/>
    <property type="match status" value="1"/>
</dbReference>
<evidence type="ECO:0000313" key="2">
    <source>
        <dbReference type="EMBL" id="CAG98105.1"/>
    </source>
</evidence>
<evidence type="ECO:0000259" key="1">
    <source>
        <dbReference type="PROSITE" id="PS51746"/>
    </source>
</evidence>
<keyword evidence="3" id="KW-1185">Reference proteome</keyword>
<dbReference type="Proteomes" id="UP000000598">
    <property type="component" value="Chromosome F"/>
</dbReference>
<dbReference type="HOGENOM" id="CLU_021251_0_0_1"/>
<dbReference type="eggNOG" id="KOG0698">
    <property type="taxonomic scope" value="Eukaryota"/>
</dbReference>
<proteinExistence type="predicted"/>
<dbReference type="GO" id="GO:0004722">
    <property type="term" value="F:protein serine/threonine phosphatase activity"/>
    <property type="evidence" value="ECO:0007669"/>
    <property type="project" value="InterPro"/>
</dbReference>
<dbReference type="PANTHER" id="PTHR13832:SF589">
    <property type="entry name" value="[PYRUVATE DEHYDROGENASE [ACETYL-TRANSFERRING]]-PHOSPHATASE 2, MITOCHONDRIAL"/>
    <property type="match status" value="1"/>
</dbReference>
<dbReference type="InParanoid" id="Q6CKZ2"/>
<dbReference type="InterPro" id="IPR015655">
    <property type="entry name" value="PP2C"/>
</dbReference>